<gene>
    <name evidence="1" type="ORF">S03H2_07094</name>
</gene>
<sequence length="35" mass="3824">GDSHNFAIIHPNTPSATMEVKLEYDGIHLYLLGIG</sequence>
<name>X1EMN7_9ZZZZ</name>
<dbReference type="EMBL" id="BARU01003217">
    <property type="protein sequence ID" value="GAH21605.1"/>
    <property type="molecule type" value="Genomic_DNA"/>
</dbReference>
<reference evidence="1" key="1">
    <citation type="journal article" date="2014" name="Front. Microbiol.">
        <title>High frequency of phylogenetically diverse reductive dehalogenase-homologous genes in deep subseafloor sedimentary metagenomes.</title>
        <authorList>
            <person name="Kawai M."/>
            <person name="Futagami T."/>
            <person name="Toyoda A."/>
            <person name="Takaki Y."/>
            <person name="Nishi S."/>
            <person name="Hori S."/>
            <person name="Arai W."/>
            <person name="Tsubouchi T."/>
            <person name="Morono Y."/>
            <person name="Uchiyama I."/>
            <person name="Ito T."/>
            <person name="Fujiyama A."/>
            <person name="Inagaki F."/>
            <person name="Takami H."/>
        </authorList>
    </citation>
    <scope>NUCLEOTIDE SEQUENCE</scope>
    <source>
        <strain evidence="1">Expedition CK06-06</strain>
    </source>
</reference>
<evidence type="ECO:0000313" key="1">
    <source>
        <dbReference type="EMBL" id="GAH21605.1"/>
    </source>
</evidence>
<feature type="non-terminal residue" evidence="1">
    <location>
        <position position="1"/>
    </location>
</feature>
<organism evidence="1">
    <name type="scientific">marine sediment metagenome</name>
    <dbReference type="NCBI Taxonomy" id="412755"/>
    <lineage>
        <taxon>unclassified sequences</taxon>
        <taxon>metagenomes</taxon>
        <taxon>ecological metagenomes</taxon>
    </lineage>
</organism>
<dbReference type="AlphaFoldDB" id="X1EMN7"/>
<accession>X1EMN7</accession>
<protein>
    <submittedName>
        <fullName evidence="1">Uncharacterized protein</fullName>
    </submittedName>
</protein>
<comment type="caution">
    <text evidence="1">The sequence shown here is derived from an EMBL/GenBank/DDBJ whole genome shotgun (WGS) entry which is preliminary data.</text>
</comment>
<proteinExistence type="predicted"/>